<name>A0A9X1RI03_9BRAD</name>
<evidence type="ECO:0000313" key="3">
    <source>
        <dbReference type="Proteomes" id="UP001139054"/>
    </source>
</evidence>
<evidence type="ECO:0000313" key="2">
    <source>
        <dbReference type="EMBL" id="MCG2631538.1"/>
    </source>
</evidence>
<feature type="region of interest" description="Disordered" evidence="1">
    <location>
        <begin position="1"/>
        <end position="42"/>
    </location>
</feature>
<accession>A0A9X1RI03</accession>
<protein>
    <submittedName>
        <fullName evidence="2">LysE family translocator</fullName>
    </submittedName>
</protein>
<comment type="caution">
    <text evidence="2">The sequence shown here is derived from an EMBL/GenBank/DDBJ whole genome shotgun (WGS) entry which is preliminary data.</text>
</comment>
<sequence>MRYIFAQRTAGARRHPVFPAPSSREEGNGNEQNSGADSDDLARVYRFDLAQDSEMISPTL</sequence>
<feature type="non-terminal residue" evidence="2">
    <location>
        <position position="60"/>
    </location>
</feature>
<organism evidence="2 3">
    <name type="scientific">Bradyrhizobium zhengyangense</name>
    <dbReference type="NCBI Taxonomy" id="2911009"/>
    <lineage>
        <taxon>Bacteria</taxon>
        <taxon>Pseudomonadati</taxon>
        <taxon>Pseudomonadota</taxon>
        <taxon>Alphaproteobacteria</taxon>
        <taxon>Hyphomicrobiales</taxon>
        <taxon>Nitrobacteraceae</taxon>
        <taxon>Bradyrhizobium</taxon>
    </lineage>
</organism>
<dbReference type="EMBL" id="JAKLTY010000030">
    <property type="protein sequence ID" value="MCG2631538.1"/>
    <property type="molecule type" value="Genomic_DNA"/>
</dbReference>
<evidence type="ECO:0000256" key="1">
    <source>
        <dbReference type="SAM" id="MobiDB-lite"/>
    </source>
</evidence>
<gene>
    <name evidence="2" type="ORF">L6654_33410</name>
</gene>
<dbReference type="AlphaFoldDB" id="A0A9X1RI03"/>
<proteinExistence type="predicted"/>
<dbReference type="Proteomes" id="UP001139054">
    <property type="component" value="Unassembled WGS sequence"/>
</dbReference>
<reference evidence="2" key="1">
    <citation type="submission" date="2022-01" db="EMBL/GenBank/DDBJ databases">
        <title>Genome sequnece data of strain Bradyrhizobium sp. nov.</title>
        <authorList>
            <person name="Zhang J."/>
        </authorList>
    </citation>
    <scope>NUCLEOTIDE SEQUENCE</scope>
    <source>
        <strain evidence="2">WYCCWR 13023</strain>
    </source>
</reference>